<name>A0A6G9XWW9_NOCBR</name>
<reference evidence="4 5" key="1">
    <citation type="journal article" date="2019" name="ACS Chem. Biol.">
        <title>Identification and Mobilization of a Cryptic Antibiotic Biosynthesis Gene Locus from a Human-Pathogenic Nocardia Isolate.</title>
        <authorList>
            <person name="Herisse M."/>
            <person name="Ishida K."/>
            <person name="Porter J.L."/>
            <person name="Howden B."/>
            <person name="Hertweck C."/>
            <person name="Stinear T.P."/>
            <person name="Pidot S.J."/>
        </authorList>
    </citation>
    <scope>NUCLEOTIDE SEQUENCE [LARGE SCALE GENOMIC DNA]</scope>
    <source>
        <strain evidence="4 5">AUSMDU00024985</strain>
    </source>
</reference>
<dbReference type="Proteomes" id="UP000501705">
    <property type="component" value="Chromosome"/>
</dbReference>
<feature type="transmembrane region" description="Helical" evidence="1">
    <location>
        <begin position="153"/>
        <end position="181"/>
    </location>
</feature>
<organism evidence="4 5">
    <name type="scientific">Nocardia brasiliensis</name>
    <dbReference type="NCBI Taxonomy" id="37326"/>
    <lineage>
        <taxon>Bacteria</taxon>
        <taxon>Bacillati</taxon>
        <taxon>Actinomycetota</taxon>
        <taxon>Actinomycetes</taxon>
        <taxon>Mycobacteriales</taxon>
        <taxon>Nocardiaceae</taxon>
        <taxon>Nocardia</taxon>
    </lineage>
</organism>
<feature type="transmembrane region" description="Helical" evidence="1">
    <location>
        <begin position="188"/>
        <end position="206"/>
    </location>
</feature>
<keyword evidence="1" id="KW-1133">Transmembrane helix</keyword>
<sequence length="233" mass="22979">MRYMRVKKLAAASTLVIAAIGITSGTAYAAPAAPAPAPGTTVQTDILPGIHYTANVVDNSVVLKTDAGSLTTQGTQFQVLDNQGNLVAGMPLTYLKDGMEWPIATQIDGNTATFTPSTDAAAARPATMLKPAEAKDIAGADFDSALSTAATQFGLATAVGTLIGTIVGGVLGCVAGAIIGAPLVVPTFFAGPIGLCLAGAGVGIALGAAAGMVLLGVPVGIASAIQFFSAVYG</sequence>
<dbReference type="EMBL" id="CP046171">
    <property type="protein sequence ID" value="QIS05424.1"/>
    <property type="molecule type" value="Genomic_DNA"/>
</dbReference>
<keyword evidence="1" id="KW-0472">Membrane</keyword>
<feature type="domain" description="DUF8020" evidence="3">
    <location>
        <begin position="49"/>
        <end position="118"/>
    </location>
</feature>
<proteinExistence type="predicted"/>
<evidence type="ECO:0000256" key="2">
    <source>
        <dbReference type="SAM" id="SignalP"/>
    </source>
</evidence>
<evidence type="ECO:0000259" key="3">
    <source>
        <dbReference type="Pfam" id="PF26059"/>
    </source>
</evidence>
<evidence type="ECO:0000313" key="4">
    <source>
        <dbReference type="EMBL" id="QIS05424.1"/>
    </source>
</evidence>
<feature type="chain" id="PRO_5026276458" description="DUF8020 domain-containing protein" evidence="2">
    <location>
        <begin position="30"/>
        <end position="233"/>
    </location>
</feature>
<evidence type="ECO:0000256" key="1">
    <source>
        <dbReference type="SAM" id="Phobius"/>
    </source>
</evidence>
<dbReference type="InterPro" id="IPR058333">
    <property type="entry name" value="DUF8020"/>
</dbReference>
<dbReference type="AlphaFoldDB" id="A0A6G9XWW9"/>
<feature type="signal peptide" evidence="2">
    <location>
        <begin position="1"/>
        <end position="29"/>
    </location>
</feature>
<feature type="transmembrane region" description="Helical" evidence="1">
    <location>
        <begin position="212"/>
        <end position="232"/>
    </location>
</feature>
<protein>
    <recommendedName>
        <fullName evidence="3">DUF8020 domain-containing protein</fullName>
    </recommendedName>
</protein>
<evidence type="ECO:0000313" key="5">
    <source>
        <dbReference type="Proteomes" id="UP000501705"/>
    </source>
</evidence>
<accession>A0A6G9XWW9</accession>
<dbReference type="Pfam" id="PF26059">
    <property type="entry name" value="DUF8020"/>
    <property type="match status" value="1"/>
</dbReference>
<gene>
    <name evidence="4" type="ORF">F5X71_26700</name>
</gene>
<keyword evidence="2" id="KW-0732">Signal</keyword>
<keyword evidence="1" id="KW-0812">Transmembrane</keyword>